<name>A0ABT1T2S8_9SPHI</name>
<dbReference type="SUPFAM" id="SSF53474">
    <property type="entry name" value="alpha/beta-Hydrolases"/>
    <property type="match status" value="1"/>
</dbReference>
<sequence>MALIPQLITAFSFAQKIPYGKNAAVGKYYNIHGIKLYVEEYGKGQPLLMIHGNGGDMSAFSKNVPYFSKKYRVILVDSRSQGKSIDPNPSLTFEQMADDFAALLDVMHIPKAYLLGWSDGGINAILMAIRHPDKVIKLASTGANITPDASAFVDGSWANSEKYYKENKNKVWRTAAEKNAWKMFMLDWEQPNIKLADLKKVKCPAFIIAGDHDVIADKHTRLIQQNIPGSKLWIVKNSGHGTLVEHATAFNKRVDTFFADK</sequence>
<dbReference type="EMBL" id="JANHOH010000002">
    <property type="protein sequence ID" value="MCQ6958872.1"/>
    <property type="molecule type" value="Genomic_DNA"/>
</dbReference>
<dbReference type="RefSeq" id="WP_256539067.1">
    <property type="nucleotide sequence ID" value="NZ_JANHOH010000002.1"/>
</dbReference>
<dbReference type="GO" id="GO:0016787">
    <property type="term" value="F:hydrolase activity"/>
    <property type="evidence" value="ECO:0007669"/>
    <property type="project" value="UniProtKB-KW"/>
</dbReference>
<dbReference type="InterPro" id="IPR029058">
    <property type="entry name" value="AB_hydrolase_fold"/>
</dbReference>
<reference evidence="2 3" key="1">
    <citation type="submission" date="2022-07" db="EMBL/GenBank/DDBJ databases">
        <title>Mucilaginibacter sp. JC4.</title>
        <authorList>
            <person name="Le V."/>
            <person name="Ko S.-R."/>
            <person name="Ahn C.-Y."/>
            <person name="Oh H.-M."/>
        </authorList>
    </citation>
    <scope>NUCLEOTIDE SEQUENCE [LARGE SCALE GENOMIC DNA]</scope>
    <source>
        <strain evidence="2 3">JC4</strain>
    </source>
</reference>
<dbReference type="InterPro" id="IPR050471">
    <property type="entry name" value="AB_hydrolase"/>
</dbReference>
<dbReference type="PANTHER" id="PTHR43433">
    <property type="entry name" value="HYDROLASE, ALPHA/BETA FOLD FAMILY PROTEIN"/>
    <property type="match status" value="1"/>
</dbReference>
<evidence type="ECO:0000313" key="3">
    <source>
        <dbReference type="Proteomes" id="UP001204376"/>
    </source>
</evidence>
<evidence type="ECO:0000313" key="2">
    <source>
        <dbReference type="EMBL" id="MCQ6958872.1"/>
    </source>
</evidence>
<dbReference type="PANTHER" id="PTHR43433:SF5">
    <property type="entry name" value="AB HYDROLASE-1 DOMAIN-CONTAINING PROTEIN"/>
    <property type="match status" value="1"/>
</dbReference>
<keyword evidence="2" id="KW-0378">Hydrolase</keyword>
<keyword evidence="3" id="KW-1185">Reference proteome</keyword>
<comment type="caution">
    <text evidence="2">The sequence shown here is derived from an EMBL/GenBank/DDBJ whole genome shotgun (WGS) entry which is preliminary data.</text>
</comment>
<evidence type="ECO:0000259" key="1">
    <source>
        <dbReference type="Pfam" id="PF00561"/>
    </source>
</evidence>
<gene>
    <name evidence="2" type="ORF">NPE20_12935</name>
</gene>
<accession>A0ABT1T2S8</accession>
<protein>
    <submittedName>
        <fullName evidence="2">Alpha/beta hydrolase</fullName>
    </submittedName>
</protein>
<dbReference type="Proteomes" id="UP001204376">
    <property type="component" value="Unassembled WGS sequence"/>
</dbReference>
<proteinExistence type="predicted"/>
<dbReference type="Gene3D" id="3.40.50.1820">
    <property type="entry name" value="alpha/beta hydrolase"/>
    <property type="match status" value="1"/>
</dbReference>
<dbReference type="InterPro" id="IPR000073">
    <property type="entry name" value="AB_hydrolase_1"/>
</dbReference>
<feature type="domain" description="AB hydrolase-1" evidence="1">
    <location>
        <begin position="46"/>
        <end position="149"/>
    </location>
</feature>
<organism evidence="2 3">
    <name type="scientific">Mucilaginibacter aquariorum</name>
    <dbReference type="NCBI Taxonomy" id="2967225"/>
    <lineage>
        <taxon>Bacteria</taxon>
        <taxon>Pseudomonadati</taxon>
        <taxon>Bacteroidota</taxon>
        <taxon>Sphingobacteriia</taxon>
        <taxon>Sphingobacteriales</taxon>
        <taxon>Sphingobacteriaceae</taxon>
        <taxon>Mucilaginibacter</taxon>
    </lineage>
</organism>
<dbReference type="Pfam" id="PF00561">
    <property type="entry name" value="Abhydrolase_1"/>
    <property type="match status" value="1"/>
</dbReference>